<keyword evidence="1" id="KW-0175">Coiled coil</keyword>
<sequence>MEHMAKKVKETGSFSHKRFTEIEKKKIIAQIENGELSAAEAKVKYNILSPRTLKTWIVRFASDPDLDIRLQQQYDRSHRRQVAFGIASGKQTPQAASRENKVGLQTIKVWIKEFKAETQTTAKSPSRRLSKEASTLQDAASQLKSLQLKVIALETMIDIAEKEFDIDIRKKSGTKQ</sequence>
<dbReference type="KEGG" id="pseg:D3H65_04280"/>
<proteinExistence type="predicted"/>
<dbReference type="Proteomes" id="UP000263900">
    <property type="component" value="Chromosome"/>
</dbReference>
<reference evidence="2 3" key="1">
    <citation type="submission" date="2018-09" db="EMBL/GenBank/DDBJ databases">
        <title>Genome sequencing of strain 6GH32-13.</title>
        <authorList>
            <person name="Weon H.-Y."/>
            <person name="Heo J."/>
            <person name="Kwon S.-W."/>
        </authorList>
    </citation>
    <scope>NUCLEOTIDE SEQUENCE [LARGE SCALE GENOMIC DNA]</scope>
    <source>
        <strain evidence="2 3">5GH32-13</strain>
    </source>
</reference>
<keyword evidence="3" id="KW-1185">Reference proteome</keyword>
<evidence type="ECO:0000256" key="1">
    <source>
        <dbReference type="SAM" id="Coils"/>
    </source>
</evidence>
<protein>
    <recommendedName>
        <fullName evidence="4">Transposase</fullName>
    </recommendedName>
</protein>
<name>A0A3B7MJ28_9BACT</name>
<feature type="coiled-coil region" evidence="1">
    <location>
        <begin position="136"/>
        <end position="163"/>
    </location>
</feature>
<dbReference type="EMBL" id="CP032157">
    <property type="protein sequence ID" value="AXY73239.1"/>
    <property type="molecule type" value="Genomic_DNA"/>
</dbReference>
<dbReference type="InterPro" id="IPR010921">
    <property type="entry name" value="Trp_repressor/repl_initiator"/>
</dbReference>
<dbReference type="GO" id="GO:0043565">
    <property type="term" value="F:sequence-specific DNA binding"/>
    <property type="evidence" value="ECO:0007669"/>
    <property type="project" value="InterPro"/>
</dbReference>
<dbReference type="RefSeq" id="WP_119049077.1">
    <property type="nucleotide sequence ID" value="NZ_CP032157.1"/>
</dbReference>
<evidence type="ECO:0000313" key="3">
    <source>
        <dbReference type="Proteomes" id="UP000263900"/>
    </source>
</evidence>
<gene>
    <name evidence="2" type="ORF">D3H65_04280</name>
</gene>
<accession>A0A3B7MJ28</accession>
<evidence type="ECO:0008006" key="4">
    <source>
        <dbReference type="Google" id="ProtNLM"/>
    </source>
</evidence>
<dbReference type="AlphaFoldDB" id="A0A3B7MJ28"/>
<dbReference type="OrthoDB" id="681137at2"/>
<organism evidence="2 3">
    <name type="scientific">Paraflavitalea soli</name>
    <dbReference type="NCBI Taxonomy" id="2315862"/>
    <lineage>
        <taxon>Bacteria</taxon>
        <taxon>Pseudomonadati</taxon>
        <taxon>Bacteroidota</taxon>
        <taxon>Chitinophagia</taxon>
        <taxon>Chitinophagales</taxon>
        <taxon>Chitinophagaceae</taxon>
        <taxon>Paraflavitalea</taxon>
    </lineage>
</organism>
<dbReference type="Gene3D" id="1.10.10.10">
    <property type="entry name" value="Winged helix-like DNA-binding domain superfamily/Winged helix DNA-binding domain"/>
    <property type="match status" value="1"/>
</dbReference>
<evidence type="ECO:0000313" key="2">
    <source>
        <dbReference type="EMBL" id="AXY73239.1"/>
    </source>
</evidence>
<dbReference type="InterPro" id="IPR036388">
    <property type="entry name" value="WH-like_DNA-bd_sf"/>
</dbReference>
<dbReference type="SUPFAM" id="SSF48295">
    <property type="entry name" value="TrpR-like"/>
    <property type="match status" value="1"/>
</dbReference>